<protein>
    <recommendedName>
        <fullName evidence="4">DUF2784 domain-containing protein</fullName>
    </recommendedName>
</protein>
<comment type="caution">
    <text evidence="2">The sequence shown here is derived from an EMBL/GenBank/DDBJ whole genome shotgun (WGS) entry which is preliminary data.</text>
</comment>
<accession>A0A918DMD9</accession>
<proteinExistence type="predicted"/>
<dbReference type="EMBL" id="BMNH01000017">
    <property type="protein sequence ID" value="GGO75287.1"/>
    <property type="molecule type" value="Genomic_DNA"/>
</dbReference>
<dbReference type="Pfam" id="PF10861">
    <property type="entry name" value="DUF2784"/>
    <property type="match status" value="1"/>
</dbReference>
<sequence>MMYRLIADAAMVVHFAFLAYLALGGFIAWRWRRTIWTHLAVVGWGLISIVTGVDCPLTYVEDWARRQAGLEGLPPTGFIDHYLEGVVYPEAYTNVARLAVAVVVLFSYVGYVLRRQ</sequence>
<organism evidence="2 3">
    <name type="scientific">Nonomuraea cavernae</name>
    <dbReference type="NCBI Taxonomy" id="2045107"/>
    <lineage>
        <taxon>Bacteria</taxon>
        <taxon>Bacillati</taxon>
        <taxon>Actinomycetota</taxon>
        <taxon>Actinomycetes</taxon>
        <taxon>Streptosporangiales</taxon>
        <taxon>Streptosporangiaceae</taxon>
        <taxon>Nonomuraea</taxon>
    </lineage>
</organism>
<gene>
    <name evidence="2" type="ORF">GCM10012289_49930</name>
</gene>
<keyword evidence="1" id="KW-0472">Membrane</keyword>
<keyword evidence="3" id="KW-1185">Reference proteome</keyword>
<feature type="transmembrane region" description="Helical" evidence="1">
    <location>
        <begin position="95"/>
        <end position="113"/>
    </location>
</feature>
<name>A0A918DMD9_9ACTN</name>
<evidence type="ECO:0008006" key="4">
    <source>
        <dbReference type="Google" id="ProtNLM"/>
    </source>
</evidence>
<dbReference type="InterPro" id="IPR021218">
    <property type="entry name" value="DUF2784"/>
</dbReference>
<keyword evidence="1" id="KW-1133">Transmembrane helix</keyword>
<dbReference type="Proteomes" id="UP000646523">
    <property type="component" value="Unassembled WGS sequence"/>
</dbReference>
<feature type="transmembrane region" description="Helical" evidence="1">
    <location>
        <begin position="6"/>
        <end position="28"/>
    </location>
</feature>
<keyword evidence="1" id="KW-0812">Transmembrane</keyword>
<evidence type="ECO:0000313" key="2">
    <source>
        <dbReference type="EMBL" id="GGO75287.1"/>
    </source>
</evidence>
<reference evidence="2" key="2">
    <citation type="submission" date="2020-09" db="EMBL/GenBank/DDBJ databases">
        <authorList>
            <person name="Sun Q."/>
            <person name="Zhou Y."/>
        </authorList>
    </citation>
    <scope>NUCLEOTIDE SEQUENCE</scope>
    <source>
        <strain evidence="2">CGMCC 4.7368</strain>
    </source>
</reference>
<feature type="transmembrane region" description="Helical" evidence="1">
    <location>
        <begin position="35"/>
        <end position="53"/>
    </location>
</feature>
<dbReference type="AlphaFoldDB" id="A0A918DMD9"/>
<evidence type="ECO:0000313" key="3">
    <source>
        <dbReference type="Proteomes" id="UP000646523"/>
    </source>
</evidence>
<dbReference type="RefSeq" id="WP_189126588.1">
    <property type="nucleotide sequence ID" value="NZ_BMNH01000017.1"/>
</dbReference>
<evidence type="ECO:0000256" key="1">
    <source>
        <dbReference type="SAM" id="Phobius"/>
    </source>
</evidence>
<reference evidence="2" key="1">
    <citation type="journal article" date="2014" name="Int. J. Syst. Evol. Microbiol.">
        <title>Complete genome sequence of Corynebacterium casei LMG S-19264T (=DSM 44701T), isolated from a smear-ripened cheese.</title>
        <authorList>
            <consortium name="US DOE Joint Genome Institute (JGI-PGF)"/>
            <person name="Walter F."/>
            <person name="Albersmeier A."/>
            <person name="Kalinowski J."/>
            <person name="Ruckert C."/>
        </authorList>
    </citation>
    <scope>NUCLEOTIDE SEQUENCE</scope>
    <source>
        <strain evidence="2">CGMCC 4.7368</strain>
    </source>
</reference>